<evidence type="ECO:0000313" key="2">
    <source>
        <dbReference type="Proteomes" id="UP000324800"/>
    </source>
</evidence>
<sequence>MEGHRMEILVVYVTQDGLECVSSRSDGRMLTYKMIKISNFYVMGNLPVKLQFIACGSDLFSICIDVSEGKQLRNEQQSDKKTV</sequence>
<comment type="caution">
    <text evidence="1">The sequence shown here is derived from an EMBL/GenBank/DDBJ whole genome shotgun (WGS) entry which is preliminary data.</text>
</comment>
<dbReference type="Proteomes" id="UP000324800">
    <property type="component" value="Unassembled WGS sequence"/>
</dbReference>
<accession>A0A5J4U0G4</accession>
<gene>
    <name evidence="1" type="ORF">EZS28_040971</name>
</gene>
<reference evidence="1 2" key="1">
    <citation type="submission" date="2019-03" db="EMBL/GenBank/DDBJ databases">
        <title>Single cell metagenomics reveals metabolic interactions within the superorganism composed of flagellate Streblomastix strix and complex community of Bacteroidetes bacteria on its surface.</title>
        <authorList>
            <person name="Treitli S.C."/>
            <person name="Kolisko M."/>
            <person name="Husnik F."/>
            <person name="Keeling P."/>
            <person name="Hampl V."/>
        </authorList>
    </citation>
    <scope>NUCLEOTIDE SEQUENCE [LARGE SCALE GENOMIC DNA]</scope>
    <source>
        <strain evidence="1">ST1C</strain>
    </source>
</reference>
<proteinExistence type="predicted"/>
<protein>
    <submittedName>
        <fullName evidence="1">Uncharacterized protein</fullName>
    </submittedName>
</protein>
<dbReference type="EMBL" id="SNRW01022836">
    <property type="protein sequence ID" value="KAA6363502.1"/>
    <property type="molecule type" value="Genomic_DNA"/>
</dbReference>
<organism evidence="1 2">
    <name type="scientific">Streblomastix strix</name>
    <dbReference type="NCBI Taxonomy" id="222440"/>
    <lineage>
        <taxon>Eukaryota</taxon>
        <taxon>Metamonada</taxon>
        <taxon>Preaxostyla</taxon>
        <taxon>Oxymonadida</taxon>
        <taxon>Streblomastigidae</taxon>
        <taxon>Streblomastix</taxon>
    </lineage>
</organism>
<name>A0A5J4U0G4_9EUKA</name>
<dbReference type="OrthoDB" id="6252103at2759"/>
<dbReference type="AlphaFoldDB" id="A0A5J4U0G4"/>
<evidence type="ECO:0000313" key="1">
    <source>
        <dbReference type="EMBL" id="KAA6363502.1"/>
    </source>
</evidence>